<dbReference type="InterPro" id="IPR026055">
    <property type="entry name" value="FAR"/>
</dbReference>
<dbReference type="EC" id="1.2.1.84" evidence="1"/>
<dbReference type="AlphaFoldDB" id="A0AAE2BH50"/>
<dbReference type="GO" id="GO:0035336">
    <property type="term" value="P:long-chain fatty-acyl-CoA metabolic process"/>
    <property type="evidence" value="ECO:0007669"/>
    <property type="project" value="TreeGrafter"/>
</dbReference>
<dbReference type="PANTHER" id="PTHR11011">
    <property type="entry name" value="MALE STERILITY PROTEIN 2-RELATED"/>
    <property type="match status" value="1"/>
</dbReference>
<name>A0AAE2BH50_9LAMI</name>
<proteinExistence type="inferred from homology"/>
<protein>
    <recommendedName>
        <fullName evidence="1">Fatty acyl-CoA reductase</fullName>
        <ecNumber evidence="1">1.2.1.84</ecNumber>
    </recommendedName>
</protein>
<evidence type="ECO:0000256" key="1">
    <source>
        <dbReference type="RuleBase" id="RU363097"/>
    </source>
</evidence>
<sequence length="119" mass="12855">MIDDSTAGIGILDFFQGKNIFITGATGFLGKALVEKLLRSTAVGKIYVLIKAKDKAAAFDRLKTEENTTSAIAIANVVIAPFLEHTANNDGVRLERRASGEHDTYYRCDTTPISYAAGK</sequence>
<dbReference type="SUPFAM" id="SSF51735">
    <property type="entry name" value="NAD(P)-binding Rossmann-fold domains"/>
    <property type="match status" value="1"/>
</dbReference>
<dbReference type="Pfam" id="PF07993">
    <property type="entry name" value="NAD_binding_4"/>
    <property type="match status" value="1"/>
</dbReference>
<feature type="domain" description="Thioester reductase (TE)" evidence="2">
    <location>
        <begin position="22"/>
        <end position="65"/>
    </location>
</feature>
<evidence type="ECO:0000313" key="3">
    <source>
        <dbReference type="EMBL" id="KAK4385235.1"/>
    </source>
</evidence>
<dbReference type="Proteomes" id="UP001289374">
    <property type="component" value="Unassembled WGS sequence"/>
</dbReference>
<evidence type="ECO:0000259" key="2">
    <source>
        <dbReference type="Pfam" id="PF07993"/>
    </source>
</evidence>
<dbReference type="InterPro" id="IPR013120">
    <property type="entry name" value="FAR_NAD-bd"/>
</dbReference>
<reference evidence="3" key="1">
    <citation type="submission" date="2020-06" db="EMBL/GenBank/DDBJ databases">
        <authorList>
            <person name="Li T."/>
            <person name="Hu X."/>
            <person name="Zhang T."/>
            <person name="Song X."/>
            <person name="Zhang H."/>
            <person name="Dai N."/>
            <person name="Sheng W."/>
            <person name="Hou X."/>
            <person name="Wei L."/>
        </authorList>
    </citation>
    <scope>NUCLEOTIDE SEQUENCE</scope>
    <source>
        <strain evidence="3">K16</strain>
        <tissue evidence="3">Leaf</tissue>
    </source>
</reference>
<keyword evidence="1" id="KW-0560">Oxidoreductase</keyword>
<dbReference type="EMBL" id="JACGWL010000016">
    <property type="protein sequence ID" value="KAK4385235.1"/>
    <property type="molecule type" value="Genomic_DNA"/>
</dbReference>
<reference evidence="3" key="2">
    <citation type="journal article" date="2024" name="Plant">
        <title>Genomic evolution and insights into agronomic trait innovations of Sesamum species.</title>
        <authorList>
            <person name="Miao H."/>
            <person name="Wang L."/>
            <person name="Qu L."/>
            <person name="Liu H."/>
            <person name="Sun Y."/>
            <person name="Le M."/>
            <person name="Wang Q."/>
            <person name="Wei S."/>
            <person name="Zheng Y."/>
            <person name="Lin W."/>
            <person name="Duan Y."/>
            <person name="Cao H."/>
            <person name="Xiong S."/>
            <person name="Wang X."/>
            <person name="Wei L."/>
            <person name="Li C."/>
            <person name="Ma Q."/>
            <person name="Ju M."/>
            <person name="Zhao R."/>
            <person name="Li G."/>
            <person name="Mu C."/>
            <person name="Tian Q."/>
            <person name="Mei H."/>
            <person name="Zhang T."/>
            <person name="Gao T."/>
            <person name="Zhang H."/>
        </authorList>
    </citation>
    <scope>NUCLEOTIDE SEQUENCE</scope>
    <source>
        <strain evidence="3">K16</strain>
    </source>
</reference>
<keyword evidence="1" id="KW-0443">Lipid metabolism</keyword>
<comment type="similarity">
    <text evidence="1">Belongs to the fatty acyl-CoA reductase family.</text>
</comment>
<dbReference type="InterPro" id="IPR036291">
    <property type="entry name" value="NAD(P)-bd_dom_sf"/>
</dbReference>
<dbReference type="GO" id="GO:0102965">
    <property type="term" value="F:alcohol-forming long-chain fatty acyl-CoA reductase activity"/>
    <property type="evidence" value="ECO:0007669"/>
    <property type="project" value="UniProtKB-EC"/>
</dbReference>
<gene>
    <name evidence="3" type="ORF">Sango_2647500</name>
</gene>
<accession>A0AAE2BH50</accession>
<dbReference type="GO" id="GO:0010345">
    <property type="term" value="P:suberin biosynthetic process"/>
    <property type="evidence" value="ECO:0007669"/>
    <property type="project" value="TreeGrafter"/>
</dbReference>
<dbReference type="Gene3D" id="3.40.50.720">
    <property type="entry name" value="NAD(P)-binding Rossmann-like Domain"/>
    <property type="match status" value="1"/>
</dbReference>
<keyword evidence="4" id="KW-1185">Reference proteome</keyword>
<keyword evidence="1" id="KW-0444">Lipid biosynthesis</keyword>
<dbReference type="PANTHER" id="PTHR11011:SF45">
    <property type="entry name" value="FATTY ACYL-COA REDUCTASE CG8306-RELATED"/>
    <property type="match status" value="1"/>
</dbReference>
<dbReference type="GO" id="GO:0080019">
    <property type="term" value="F:alcohol-forming very long-chain fatty acyl-CoA reductase activity"/>
    <property type="evidence" value="ECO:0007669"/>
    <property type="project" value="InterPro"/>
</dbReference>
<organism evidence="3 4">
    <name type="scientific">Sesamum angolense</name>
    <dbReference type="NCBI Taxonomy" id="2727404"/>
    <lineage>
        <taxon>Eukaryota</taxon>
        <taxon>Viridiplantae</taxon>
        <taxon>Streptophyta</taxon>
        <taxon>Embryophyta</taxon>
        <taxon>Tracheophyta</taxon>
        <taxon>Spermatophyta</taxon>
        <taxon>Magnoliopsida</taxon>
        <taxon>eudicotyledons</taxon>
        <taxon>Gunneridae</taxon>
        <taxon>Pentapetalae</taxon>
        <taxon>asterids</taxon>
        <taxon>lamiids</taxon>
        <taxon>Lamiales</taxon>
        <taxon>Pedaliaceae</taxon>
        <taxon>Sesamum</taxon>
    </lineage>
</organism>
<comment type="caution">
    <text evidence="3">The sequence shown here is derived from an EMBL/GenBank/DDBJ whole genome shotgun (WGS) entry which is preliminary data.</text>
</comment>
<comment type="catalytic activity">
    <reaction evidence="1">
        <text>a long-chain fatty acyl-CoA + 2 NADPH + 2 H(+) = a long-chain primary fatty alcohol + 2 NADP(+) + CoA</text>
        <dbReference type="Rhea" id="RHEA:52716"/>
        <dbReference type="ChEBI" id="CHEBI:15378"/>
        <dbReference type="ChEBI" id="CHEBI:57287"/>
        <dbReference type="ChEBI" id="CHEBI:57783"/>
        <dbReference type="ChEBI" id="CHEBI:58349"/>
        <dbReference type="ChEBI" id="CHEBI:77396"/>
        <dbReference type="ChEBI" id="CHEBI:83139"/>
        <dbReference type="EC" id="1.2.1.84"/>
    </reaction>
</comment>
<keyword evidence="1" id="KW-0521">NADP</keyword>
<comment type="function">
    <text evidence="1">Catalyzes the reduction of fatty acyl-CoA to fatty alcohols.</text>
</comment>
<evidence type="ECO:0000313" key="4">
    <source>
        <dbReference type="Proteomes" id="UP001289374"/>
    </source>
</evidence>